<dbReference type="AlphaFoldDB" id="C7MVX2"/>
<dbReference type="KEGG" id="svi:Svir_20570"/>
<dbReference type="SMART" id="SM00530">
    <property type="entry name" value="HTH_XRE"/>
    <property type="match status" value="1"/>
</dbReference>
<dbReference type="Pfam" id="PF13560">
    <property type="entry name" value="HTH_31"/>
    <property type="match status" value="1"/>
</dbReference>
<organism evidence="2 3">
    <name type="scientific">Saccharomonospora viridis (strain ATCC 15386 / DSM 43017 / JCM 3036 / CCUG 5913 / NBRC 12207 / NCIMB 9602 / P101)</name>
    <name type="common">Thermoactinomyces viridis</name>
    <dbReference type="NCBI Taxonomy" id="471857"/>
    <lineage>
        <taxon>Bacteria</taxon>
        <taxon>Bacillati</taxon>
        <taxon>Actinomycetota</taxon>
        <taxon>Actinomycetes</taxon>
        <taxon>Pseudonocardiales</taxon>
        <taxon>Pseudonocardiaceae</taxon>
        <taxon>Saccharomonospora</taxon>
    </lineage>
</organism>
<dbReference type="HOGENOM" id="CLU_055817_1_0_11"/>
<dbReference type="Gene3D" id="1.10.260.40">
    <property type="entry name" value="lambda repressor-like DNA-binding domains"/>
    <property type="match status" value="1"/>
</dbReference>
<dbReference type="STRING" id="471857.Svir_20570"/>
<protein>
    <submittedName>
        <fullName evidence="2">Helix-turn-helix protein</fullName>
    </submittedName>
</protein>
<reference evidence="2 3" key="1">
    <citation type="journal article" date="2009" name="Stand. Genomic Sci.">
        <title>Complete genome sequence of Saccharomonospora viridis type strain (P101).</title>
        <authorList>
            <person name="Pati A."/>
            <person name="Sikorski J."/>
            <person name="Nolan M."/>
            <person name="Lapidus A."/>
            <person name="Copeland A."/>
            <person name="Glavina Del Rio T."/>
            <person name="Lucas S."/>
            <person name="Chen F."/>
            <person name="Tice H."/>
            <person name="Pitluck S."/>
            <person name="Cheng J.F."/>
            <person name="Chertkov O."/>
            <person name="Brettin T."/>
            <person name="Han C."/>
            <person name="Detter J.C."/>
            <person name="Kuske C."/>
            <person name="Bruce D."/>
            <person name="Goodwin L."/>
            <person name="Chain P."/>
            <person name="D'haeseleer P."/>
            <person name="Chen A."/>
            <person name="Palaniappan K."/>
            <person name="Ivanova N."/>
            <person name="Mavromatis K."/>
            <person name="Mikhailova N."/>
            <person name="Rohde M."/>
            <person name="Tindall B.J."/>
            <person name="Goker M."/>
            <person name="Bristow J."/>
            <person name="Eisen J.A."/>
            <person name="Markowitz V."/>
            <person name="Hugenholtz P."/>
            <person name="Kyrpides N.C."/>
            <person name="Klenk H.P."/>
        </authorList>
    </citation>
    <scope>NUCLEOTIDE SEQUENCE [LARGE SCALE GENOMIC DNA]</scope>
    <source>
        <strain evidence="3">ATCC 15386 / DSM 43017 / JCM 3036 / NBRC 12207 / P101</strain>
    </source>
</reference>
<keyword evidence="3" id="KW-1185">Reference proteome</keyword>
<dbReference type="InterPro" id="IPR043917">
    <property type="entry name" value="DUF5753"/>
</dbReference>
<dbReference type="SUPFAM" id="SSF47413">
    <property type="entry name" value="lambda repressor-like DNA-binding domains"/>
    <property type="match status" value="1"/>
</dbReference>
<proteinExistence type="predicted"/>
<dbReference type="GO" id="GO:0003677">
    <property type="term" value="F:DNA binding"/>
    <property type="evidence" value="ECO:0007669"/>
    <property type="project" value="InterPro"/>
</dbReference>
<accession>C7MVX2</accession>
<dbReference type="Proteomes" id="UP000000841">
    <property type="component" value="Chromosome"/>
</dbReference>
<evidence type="ECO:0000313" key="2">
    <source>
        <dbReference type="EMBL" id="ACU97072.1"/>
    </source>
</evidence>
<name>C7MVX2_SACVD</name>
<dbReference type="InterPro" id="IPR010982">
    <property type="entry name" value="Lambda_DNA-bd_dom_sf"/>
</dbReference>
<evidence type="ECO:0000259" key="1">
    <source>
        <dbReference type="PROSITE" id="PS50943"/>
    </source>
</evidence>
<dbReference type="Pfam" id="PF19054">
    <property type="entry name" value="DUF5753"/>
    <property type="match status" value="1"/>
</dbReference>
<dbReference type="InterPro" id="IPR001387">
    <property type="entry name" value="Cro/C1-type_HTH"/>
</dbReference>
<feature type="domain" description="HTH cro/C1-type" evidence="1">
    <location>
        <begin position="25"/>
        <end position="79"/>
    </location>
</feature>
<dbReference type="PROSITE" id="PS50943">
    <property type="entry name" value="HTH_CROC1"/>
    <property type="match status" value="1"/>
</dbReference>
<gene>
    <name evidence="2" type="ordered locus">Svir_20570</name>
</gene>
<sequence>MVSAIVWCMSETTPAPRAYVLGGELRHARENAGIGVRQLAGKLELSHSVIVRWEKGERLPSPESVSAVAVALGLSAAERDRLVQAAKDAASEPVNSVSIGVAGMADALTTLMGFERAATSITDVSPLLVPGLLQTADYARMVIGDSPDAEARVAVRLGRRDVITRERNPVQYTAYILESVLYQQVGESLLVDQLRMMRKLADLPNVCIRVIPDDVVFTPAHMGPYVLLEFDRAAPVVHLEHLRSSVFLRDADDVEVYKEARAELDRMAMSPTDSIRFIADVIDKVETTE</sequence>
<dbReference type="CDD" id="cd00093">
    <property type="entry name" value="HTH_XRE"/>
    <property type="match status" value="1"/>
</dbReference>
<dbReference type="eggNOG" id="COG1813">
    <property type="taxonomic scope" value="Bacteria"/>
</dbReference>
<evidence type="ECO:0000313" key="3">
    <source>
        <dbReference type="Proteomes" id="UP000000841"/>
    </source>
</evidence>
<dbReference type="EMBL" id="CP001683">
    <property type="protein sequence ID" value="ACU97072.1"/>
    <property type="molecule type" value="Genomic_DNA"/>
</dbReference>